<dbReference type="AlphaFoldDB" id="A0A9X4HFY4"/>
<protein>
    <submittedName>
        <fullName evidence="1">Uncharacterized protein</fullName>
    </submittedName>
</protein>
<name>A0A9X4HFY4_9PSED</name>
<dbReference type="RefSeq" id="WP_050683005.1">
    <property type="nucleotide sequence ID" value="NZ_JAMDHA010000041.1"/>
</dbReference>
<evidence type="ECO:0000313" key="1">
    <source>
        <dbReference type="EMBL" id="MDD1011299.1"/>
    </source>
</evidence>
<reference evidence="1 2" key="1">
    <citation type="submission" date="2022-05" db="EMBL/GenBank/DDBJ databases">
        <title>Novel Pseudomonas spp. Isolated from a Rainbow Trout Aquaculture Facility.</title>
        <authorList>
            <person name="Testerman T."/>
            <person name="Graf J."/>
        </authorList>
    </citation>
    <scope>NUCLEOTIDE SEQUENCE [LARGE SCALE GENOMIC DNA]</scope>
    <source>
        <strain evidence="1 2">ID1042</strain>
    </source>
</reference>
<comment type="caution">
    <text evidence="1">The sequence shown here is derived from an EMBL/GenBank/DDBJ whole genome shotgun (WGS) entry which is preliminary data.</text>
</comment>
<proteinExistence type="predicted"/>
<evidence type="ECO:0000313" key="2">
    <source>
        <dbReference type="Proteomes" id="UP001148185"/>
    </source>
</evidence>
<accession>A0A9X4HFY4</accession>
<keyword evidence="2" id="KW-1185">Reference proteome</keyword>
<dbReference type="Proteomes" id="UP001148185">
    <property type="component" value="Unassembled WGS sequence"/>
</dbReference>
<sequence>MKATEEITTQICDAIPELTPELLAAVLNAAGEDCQILFIQGEGQQVIKGKTHYPDYLQVEITDPREAMNLAQQLLNACSAAMDNGGVLRSPVTLSFAGQALLSE</sequence>
<organism evidence="1 2">
    <name type="scientific">Pseudomonas shahriarae</name>
    <dbReference type="NCBI Taxonomy" id="2745512"/>
    <lineage>
        <taxon>Bacteria</taxon>
        <taxon>Pseudomonadati</taxon>
        <taxon>Pseudomonadota</taxon>
        <taxon>Gammaproteobacteria</taxon>
        <taxon>Pseudomonadales</taxon>
        <taxon>Pseudomonadaceae</taxon>
        <taxon>Pseudomonas</taxon>
    </lineage>
</organism>
<dbReference type="EMBL" id="JAMDHA010000041">
    <property type="protein sequence ID" value="MDD1011299.1"/>
    <property type="molecule type" value="Genomic_DNA"/>
</dbReference>
<gene>
    <name evidence="1" type="ORF">M5G27_27900</name>
</gene>